<organism evidence="2">
    <name type="scientific">Podoviridae sp. ct5cR14</name>
    <dbReference type="NCBI Taxonomy" id="2825220"/>
    <lineage>
        <taxon>Viruses</taxon>
        <taxon>Duplodnaviria</taxon>
        <taxon>Heunggongvirae</taxon>
        <taxon>Uroviricota</taxon>
        <taxon>Caudoviricetes</taxon>
    </lineage>
</organism>
<protein>
    <submittedName>
        <fullName evidence="2">Uncharacterized protein</fullName>
    </submittedName>
</protein>
<proteinExistence type="predicted"/>
<name>A0A8S5PRE2_9CAUD</name>
<feature type="region of interest" description="Disordered" evidence="1">
    <location>
        <begin position="94"/>
        <end position="127"/>
    </location>
</feature>
<evidence type="ECO:0000256" key="1">
    <source>
        <dbReference type="SAM" id="MobiDB-lite"/>
    </source>
</evidence>
<feature type="compositionally biased region" description="Low complexity" evidence="1">
    <location>
        <begin position="112"/>
        <end position="121"/>
    </location>
</feature>
<sequence>MAEYTLTDFDKYKVEQGASLGTKIDDKIVLSTCIKIYPLGTNMYMGYVIFNNNLYQLFYFDSDGNLYNLNKTKVGVAYIVDSNITKTTGTKLVRETSSDGTSNARPFPRYGIATASETGGTEESGKEEEIFSIATLQPREEVAASCLQSMLQKYENPLNIDNTKIKQLVSKSFLFAQEFINQAVLYREKETTSATVENNKYASVDSDSLSSDTDKLLYNIATAINNFIAQDKNQYADQQKNGLKLAATDVNVKTLPESININAAVTGSVTTKQESTSSGT</sequence>
<dbReference type="EMBL" id="BK015486">
    <property type="protein sequence ID" value="DAE09344.1"/>
    <property type="molecule type" value="Genomic_DNA"/>
</dbReference>
<evidence type="ECO:0000313" key="2">
    <source>
        <dbReference type="EMBL" id="DAE09344.1"/>
    </source>
</evidence>
<accession>A0A8S5PRE2</accession>
<reference evidence="2" key="1">
    <citation type="journal article" date="2021" name="Proc. Natl. Acad. Sci. U.S.A.">
        <title>A Catalog of Tens of Thousands of Viruses from Human Metagenomes Reveals Hidden Associations with Chronic Diseases.</title>
        <authorList>
            <person name="Tisza M.J."/>
            <person name="Buck C.B."/>
        </authorList>
    </citation>
    <scope>NUCLEOTIDE SEQUENCE</scope>
    <source>
        <strain evidence="2">Ct5cR14</strain>
    </source>
</reference>